<feature type="chain" id="PRO_5012432725" evidence="1">
    <location>
        <begin position="21"/>
        <end position="77"/>
    </location>
</feature>
<name>A0A1M7UFJ8_9BRAD</name>
<feature type="signal peptide" evidence="1">
    <location>
        <begin position="1"/>
        <end position="20"/>
    </location>
</feature>
<keyword evidence="1" id="KW-0732">Signal</keyword>
<protein>
    <submittedName>
        <fullName evidence="2">Uncharacterized protein</fullName>
    </submittedName>
</protein>
<gene>
    <name evidence="2" type="ORF">SAMN05444170_4899</name>
</gene>
<reference evidence="3" key="1">
    <citation type="submission" date="2016-11" db="EMBL/GenBank/DDBJ databases">
        <authorList>
            <person name="Varghese N."/>
            <person name="Submissions S."/>
        </authorList>
    </citation>
    <scope>NUCLEOTIDE SEQUENCE [LARGE SCALE GENOMIC DNA]</scope>
    <source>
        <strain evidence="3">GAS401</strain>
    </source>
</reference>
<dbReference type="RefSeq" id="WP_072821724.1">
    <property type="nucleotide sequence ID" value="NZ_LT670849.1"/>
</dbReference>
<organism evidence="2 3">
    <name type="scientific">Bradyrhizobium erythrophlei</name>
    <dbReference type="NCBI Taxonomy" id="1437360"/>
    <lineage>
        <taxon>Bacteria</taxon>
        <taxon>Pseudomonadati</taxon>
        <taxon>Pseudomonadota</taxon>
        <taxon>Alphaproteobacteria</taxon>
        <taxon>Hyphomicrobiales</taxon>
        <taxon>Nitrobacteraceae</taxon>
        <taxon>Bradyrhizobium</taxon>
    </lineage>
</organism>
<evidence type="ECO:0000256" key="1">
    <source>
        <dbReference type="SAM" id="SignalP"/>
    </source>
</evidence>
<proteinExistence type="predicted"/>
<evidence type="ECO:0000313" key="2">
    <source>
        <dbReference type="EMBL" id="SHN81768.1"/>
    </source>
</evidence>
<dbReference type="Proteomes" id="UP000184096">
    <property type="component" value="Chromosome I"/>
</dbReference>
<evidence type="ECO:0000313" key="3">
    <source>
        <dbReference type="Proteomes" id="UP000184096"/>
    </source>
</evidence>
<sequence>MRTFLLAAVFASALTAGAIAQTYDPSIPPRDPAFGKGNADNDTFHQLSETDIRGWGNAYNRMTYGETSKAVRRPDHR</sequence>
<dbReference type="EMBL" id="LT670849">
    <property type="protein sequence ID" value="SHN81768.1"/>
    <property type="molecule type" value="Genomic_DNA"/>
</dbReference>
<accession>A0A1M7UFJ8</accession>
<keyword evidence="3" id="KW-1185">Reference proteome</keyword>
<dbReference type="AlphaFoldDB" id="A0A1M7UFJ8"/>